<keyword evidence="2" id="KW-1185">Reference proteome</keyword>
<sequence>MTQIRFVYGITAHSCLRLEDNYPDEQVYFVDEVGFNISTRIKRGRLSISTTPILRVPNTCSRNVSVCCAMNRYGVVYKEIDSRSYSTETFLGYIEKFFSIYRINLPNKHKMCCHNGQCRFHRSSTIVDFITKSVTKFVTYCLIHPSPTKSRSFFRSGN</sequence>
<dbReference type="AlphaFoldDB" id="A0A0C2M2E0"/>
<evidence type="ECO:0000313" key="1">
    <source>
        <dbReference type="EMBL" id="KII61230.1"/>
    </source>
</evidence>
<protein>
    <recommendedName>
        <fullName evidence="3">Tc1-like transposase DDE domain-containing protein</fullName>
    </recommendedName>
</protein>
<proteinExistence type="predicted"/>
<evidence type="ECO:0008006" key="3">
    <source>
        <dbReference type="Google" id="ProtNLM"/>
    </source>
</evidence>
<dbReference type="EMBL" id="JWZT01005374">
    <property type="protein sequence ID" value="KII61230.1"/>
    <property type="molecule type" value="Genomic_DNA"/>
</dbReference>
<evidence type="ECO:0000313" key="2">
    <source>
        <dbReference type="Proteomes" id="UP000031668"/>
    </source>
</evidence>
<name>A0A0C2M2E0_THEKT</name>
<accession>A0A0C2M2E0</accession>
<comment type="caution">
    <text evidence="1">The sequence shown here is derived from an EMBL/GenBank/DDBJ whole genome shotgun (WGS) entry which is preliminary data.</text>
</comment>
<dbReference type="Proteomes" id="UP000031668">
    <property type="component" value="Unassembled WGS sequence"/>
</dbReference>
<reference evidence="1 2" key="1">
    <citation type="journal article" date="2014" name="Genome Biol. Evol.">
        <title>The genome of the myxosporean Thelohanellus kitauei shows adaptations to nutrient acquisition within its fish host.</title>
        <authorList>
            <person name="Yang Y."/>
            <person name="Xiong J."/>
            <person name="Zhou Z."/>
            <person name="Huo F."/>
            <person name="Miao W."/>
            <person name="Ran C."/>
            <person name="Liu Y."/>
            <person name="Zhang J."/>
            <person name="Feng J."/>
            <person name="Wang M."/>
            <person name="Wang M."/>
            <person name="Wang L."/>
            <person name="Yao B."/>
        </authorList>
    </citation>
    <scope>NUCLEOTIDE SEQUENCE [LARGE SCALE GENOMIC DNA]</scope>
    <source>
        <strain evidence="1">Wuqing</strain>
    </source>
</reference>
<dbReference type="OrthoDB" id="8939043at2759"/>
<organism evidence="1 2">
    <name type="scientific">Thelohanellus kitauei</name>
    <name type="common">Myxosporean</name>
    <dbReference type="NCBI Taxonomy" id="669202"/>
    <lineage>
        <taxon>Eukaryota</taxon>
        <taxon>Metazoa</taxon>
        <taxon>Cnidaria</taxon>
        <taxon>Myxozoa</taxon>
        <taxon>Myxosporea</taxon>
        <taxon>Bivalvulida</taxon>
        <taxon>Platysporina</taxon>
        <taxon>Myxobolidae</taxon>
        <taxon>Thelohanellus</taxon>
    </lineage>
</organism>
<gene>
    <name evidence="1" type="ORF">RF11_11315</name>
</gene>